<organism evidence="5 6">
    <name type="scientific">Flavobacterium pisciphilum</name>
    <dbReference type="NCBI Taxonomy" id="2893755"/>
    <lineage>
        <taxon>Bacteria</taxon>
        <taxon>Pseudomonadati</taxon>
        <taxon>Bacteroidota</taxon>
        <taxon>Flavobacteriia</taxon>
        <taxon>Flavobacteriales</taxon>
        <taxon>Flavobacteriaceae</taxon>
        <taxon>Flavobacterium</taxon>
    </lineage>
</organism>
<proteinExistence type="predicted"/>
<dbReference type="InterPro" id="IPR018060">
    <property type="entry name" value="HTH_AraC"/>
</dbReference>
<evidence type="ECO:0000313" key="6">
    <source>
        <dbReference type="Proteomes" id="UP001430919"/>
    </source>
</evidence>
<sequence>MEKTLKLLIKGMVCNRCIYVLSEEFVKLGLDVSEIRLGEIILKDTGKKIEEQVIRTMLKKNGFDLLYSKNQKIINLIKDTVEKGIQEQLDTGEPIKFSTLISNELHKDYDALSFLFSTSEGYTLEKFIISKKIEKVKELLVYTDQSMTEITNSLGYNSPAHLSNQLKKYTGFTSSYYKQIRRDKMAIVQNQLSKNNSS</sequence>
<protein>
    <submittedName>
        <fullName evidence="5">AraC family transcriptional regulator</fullName>
    </submittedName>
</protein>
<keyword evidence="6" id="KW-1185">Reference proteome</keyword>
<keyword evidence="2" id="KW-0238">DNA-binding</keyword>
<dbReference type="RefSeq" id="WP_229987290.1">
    <property type="nucleotide sequence ID" value="NZ_JAJJMO010000001.1"/>
</dbReference>
<keyword evidence="1" id="KW-0805">Transcription regulation</keyword>
<name>A0ABS8MPJ3_9FLAO</name>
<dbReference type="Pfam" id="PF12833">
    <property type="entry name" value="HTH_18"/>
    <property type="match status" value="1"/>
</dbReference>
<reference evidence="5" key="1">
    <citation type="submission" date="2021-11" db="EMBL/GenBank/DDBJ databases">
        <title>Description of novel Flavobacterium species.</title>
        <authorList>
            <person name="Saticioglu I.B."/>
            <person name="Ay H."/>
            <person name="Altun S."/>
            <person name="Duman M."/>
        </authorList>
    </citation>
    <scope>NUCLEOTIDE SEQUENCE</scope>
    <source>
        <strain evidence="5">F-65</strain>
    </source>
</reference>
<dbReference type="Gene3D" id="1.10.10.60">
    <property type="entry name" value="Homeodomain-like"/>
    <property type="match status" value="1"/>
</dbReference>
<dbReference type="SMART" id="SM00342">
    <property type="entry name" value="HTH_ARAC"/>
    <property type="match status" value="1"/>
</dbReference>
<dbReference type="PANTHER" id="PTHR43280:SF28">
    <property type="entry name" value="HTH-TYPE TRANSCRIPTIONAL ACTIVATOR RHAS"/>
    <property type="match status" value="1"/>
</dbReference>
<dbReference type="PROSITE" id="PS01124">
    <property type="entry name" value="HTH_ARAC_FAMILY_2"/>
    <property type="match status" value="1"/>
</dbReference>
<evidence type="ECO:0000256" key="3">
    <source>
        <dbReference type="ARBA" id="ARBA00023163"/>
    </source>
</evidence>
<keyword evidence="3" id="KW-0804">Transcription</keyword>
<evidence type="ECO:0000256" key="1">
    <source>
        <dbReference type="ARBA" id="ARBA00023015"/>
    </source>
</evidence>
<dbReference type="SUPFAM" id="SSF46689">
    <property type="entry name" value="Homeodomain-like"/>
    <property type="match status" value="1"/>
</dbReference>
<dbReference type="InterPro" id="IPR009057">
    <property type="entry name" value="Homeodomain-like_sf"/>
</dbReference>
<feature type="domain" description="HTH araC/xylS-type" evidence="4">
    <location>
        <begin position="71"/>
        <end position="180"/>
    </location>
</feature>
<evidence type="ECO:0000313" key="5">
    <source>
        <dbReference type="EMBL" id="MCC9070558.1"/>
    </source>
</evidence>
<comment type="caution">
    <text evidence="5">The sequence shown here is derived from an EMBL/GenBank/DDBJ whole genome shotgun (WGS) entry which is preliminary data.</text>
</comment>
<accession>A0ABS8MPJ3</accession>
<dbReference type="Proteomes" id="UP001430919">
    <property type="component" value="Unassembled WGS sequence"/>
</dbReference>
<evidence type="ECO:0000259" key="4">
    <source>
        <dbReference type="PROSITE" id="PS01124"/>
    </source>
</evidence>
<dbReference type="PANTHER" id="PTHR43280">
    <property type="entry name" value="ARAC-FAMILY TRANSCRIPTIONAL REGULATOR"/>
    <property type="match status" value="1"/>
</dbReference>
<gene>
    <name evidence="5" type="ORF">LNQ49_02950</name>
</gene>
<dbReference type="EMBL" id="JAJJMO010000001">
    <property type="protein sequence ID" value="MCC9070558.1"/>
    <property type="molecule type" value="Genomic_DNA"/>
</dbReference>
<evidence type="ECO:0000256" key="2">
    <source>
        <dbReference type="ARBA" id="ARBA00023125"/>
    </source>
</evidence>